<gene>
    <name evidence="1" type="ORF">LIER_32285</name>
</gene>
<dbReference type="Pfam" id="PF14223">
    <property type="entry name" value="Retrotran_gag_2"/>
    <property type="match status" value="1"/>
</dbReference>
<keyword evidence="2" id="KW-1185">Reference proteome</keyword>
<accession>A0AAV3RXF4</accession>
<name>A0AAV3RXF4_LITER</name>
<evidence type="ECO:0008006" key="3">
    <source>
        <dbReference type="Google" id="ProtNLM"/>
    </source>
</evidence>
<reference evidence="1 2" key="1">
    <citation type="submission" date="2024-01" db="EMBL/GenBank/DDBJ databases">
        <title>The complete chloroplast genome sequence of Lithospermum erythrorhizon: insights into the phylogenetic relationship among Boraginaceae species and the maternal lineages of purple gromwells.</title>
        <authorList>
            <person name="Okada T."/>
            <person name="Watanabe K."/>
        </authorList>
    </citation>
    <scope>NUCLEOTIDE SEQUENCE [LARGE SCALE GENOMIC DNA]</scope>
</reference>
<sequence length="181" mass="21541">MEEDKSHKIIPRFDGHYDHWSEMMENLLRAKGVWSVVERGHVEPLNTEVLNNNQRVLLEESWTRDYQVKHYLFQALERSVFEQILDRSTTKSIWDSLKKKFGGNEKIKKSMRNTLRREFELLEMRKGEIITDYFARVTSVSNKLRSNGDDITELKIVEKILRTLTDQFTYMVVSNLYGCFN</sequence>
<proteinExistence type="predicted"/>
<comment type="caution">
    <text evidence="1">The sequence shown here is derived from an EMBL/GenBank/DDBJ whole genome shotgun (WGS) entry which is preliminary data.</text>
</comment>
<organism evidence="1 2">
    <name type="scientific">Lithospermum erythrorhizon</name>
    <name type="common">Purple gromwell</name>
    <name type="synonym">Lithospermum officinale var. erythrorhizon</name>
    <dbReference type="NCBI Taxonomy" id="34254"/>
    <lineage>
        <taxon>Eukaryota</taxon>
        <taxon>Viridiplantae</taxon>
        <taxon>Streptophyta</taxon>
        <taxon>Embryophyta</taxon>
        <taxon>Tracheophyta</taxon>
        <taxon>Spermatophyta</taxon>
        <taxon>Magnoliopsida</taxon>
        <taxon>eudicotyledons</taxon>
        <taxon>Gunneridae</taxon>
        <taxon>Pentapetalae</taxon>
        <taxon>asterids</taxon>
        <taxon>lamiids</taxon>
        <taxon>Boraginales</taxon>
        <taxon>Boraginaceae</taxon>
        <taxon>Boraginoideae</taxon>
        <taxon>Lithospermeae</taxon>
        <taxon>Lithospermum</taxon>
    </lineage>
</organism>
<dbReference type="Proteomes" id="UP001454036">
    <property type="component" value="Unassembled WGS sequence"/>
</dbReference>
<evidence type="ECO:0000313" key="1">
    <source>
        <dbReference type="EMBL" id="GAA0184997.1"/>
    </source>
</evidence>
<protein>
    <recommendedName>
        <fullName evidence="3">Retrovirus-related Pol polyprotein from transposon TNT 1-94</fullName>
    </recommendedName>
</protein>
<dbReference type="PANTHER" id="PTHR35317">
    <property type="entry name" value="OS04G0629600 PROTEIN"/>
    <property type="match status" value="1"/>
</dbReference>
<dbReference type="EMBL" id="BAABME010012340">
    <property type="protein sequence ID" value="GAA0184997.1"/>
    <property type="molecule type" value="Genomic_DNA"/>
</dbReference>
<evidence type="ECO:0000313" key="2">
    <source>
        <dbReference type="Proteomes" id="UP001454036"/>
    </source>
</evidence>
<dbReference type="AlphaFoldDB" id="A0AAV3RXF4"/>
<dbReference type="PANTHER" id="PTHR35317:SF27">
    <property type="entry name" value="RETROVIRUS-RELATED POL POLYPROTEIN FROM TRANSPOSON TNT 1-94"/>
    <property type="match status" value="1"/>
</dbReference>